<proteinExistence type="predicted"/>
<reference evidence="2 3" key="1">
    <citation type="submission" date="2017-01" db="EMBL/GenBank/DDBJ databases">
        <authorList>
            <person name="Mah S.A."/>
            <person name="Swanson W.J."/>
            <person name="Moy G.W."/>
            <person name="Vacquier V.D."/>
        </authorList>
    </citation>
    <scope>NUCLEOTIDE SEQUENCE [LARGE SCALE GENOMIC DNA]</scope>
    <source>
        <strain evidence="2 3">RU36E</strain>
    </source>
</reference>
<dbReference type="AlphaFoldDB" id="A0A1N6WYD4"/>
<feature type="transmembrane region" description="Helical" evidence="1">
    <location>
        <begin position="6"/>
        <end position="29"/>
    </location>
</feature>
<feature type="transmembrane region" description="Helical" evidence="1">
    <location>
        <begin position="99"/>
        <end position="116"/>
    </location>
</feature>
<evidence type="ECO:0000313" key="3">
    <source>
        <dbReference type="Proteomes" id="UP000185841"/>
    </source>
</evidence>
<keyword evidence="1" id="KW-0812">Transmembrane</keyword>
<feature type="transmembrane region" description="Helical" evidence="1">
    <location>
        <begin position="166"/>
        <end position="185"/>
    </location>
</feature>
<keyword evidence="1" id="KW-0472">Membrane</keyword>
<evidence type="ECO:0000256" key="1">
    <source>
        <dbReference type="SAM" id="Phobius"/>
    </source>
</evidence>
<protein>
    <submittedName>
        <fullName evidence="2">Zinc transporter, ZIP family</fullName>
    </submittedName>
</protein>
<feature type="transmembrane region" description="Helical" evidence="1">
    <location>
        <begin position="225"/>
        <end position="243"/>
    </location>
</feature>
<dbReference type="EMBL" id="FTMP01000011">
    <property type="protein sequence ID" value="SIQ95020.1"/>
    <property type="molecule type" value="Genomic_DNA"/>
</dbReference>
<name>A0A1N6WYD4_AQUAC</name>
<keyword evidence="1" id="KW-1133">Transmembrane helix</keyword>
<feature type="transmembrane region" description="Helical" evidence="1">
    <location>
        <begin position="36"/>
        <end position="57"/>
    </location>
</feature>
<sequence>MDWAMLAQAGLWGIVAASSLLLGALLGVLLRLPQRVVAALMAYGSGVLIAALCFEQIPEALRLGGLAPTLWGLLSGGLCFVAANEWLERQERHHRGREAGGQAHMAGLLIAAGAFLDGIPESLGLGLGLLDGGQVSLVMLVAIFLSNLPEGLASAAGLRAEGRSRVYVFGLWGGIVLLSGAAAMAGPGLFAGLAPGWLAFALGFSAGAVLCMLVDAMIPEAFAETHALTGLITLGGFMTALALDRLI</sequence>
<gene>
    <name evidence="2" type="ORF">SAMN05878282_11138</name>
</gene>
<feature type="transmembrane region" description="Helical" evidence="1">
    <location>
        <begin position="69"/>
        <end position="87"/>
    </location>
</feature>
<evidence type="ECO:0000313" key="2">
    <source>
        <dbReference type="EMBL" id="SIQ95020.1"/>
    </source>
</evidence>
<dbReference type="Proteomes" id="UP000185841">
    <property type="component" value="Unassembled WGS sequence"/>
</dbReference>
<organism evidence="2 3">
    <name type="scientific">Aquipseudomonas alcaligenes</name>
    <name type="common">Pseudomonas alcaligenes</name>
    <dbReference type="NCBI Taxonomy" id="43263"/>
    <lineage>
        <taxon>Bacteria</taxon>
        <taxon>Pseudomonadati</taxon>
        <taxon>Pseudomonadota</taxon>
        <taxon>Gammaproteobacteria</taxon>
        <taxon>Pseudomonadales</taxon>
        <taxon>Pseudomonadaceae</taxon>
        <taxon>Aquipseudomonas</taxon>
    </lineage>
</organism>
<accession>A0A1N6WYD4</accession>
<feature type="transmembrane region" description="Helical" evidence="1">
    <location>
        <begin position="197"/>
        <end position="218"/>
    </location>
</feature>
<feature type="transmembrane region" description="Helical" evidence="1">
    <location>
        <begin position="122"/>
        <end position="145"/>
    </location>
</feature>